<dbReference type="Pfam" id="PF12442">
    <property type="entry name" value="DUF3681"/>
    <property type="match status" value="1"/>
</dbReference>
<dbReference type="PANTHER" id="PTHR33530">
    <property type="entry name" value="OS01G0147100 PROTEIN"/>
    <property type="match status" value="1"/>
</dbReference>
<dbReference type="EnsemblPlants" id="EMT11924">
    <property type="protein sequence ID" value="EMT11924"/>
    <property type="gene ID" value="F775_03378"/>
</dbReference>
<accession>M8BYL9</accession>
<evidence type="ECO:0000313" key="1">
    <source>
        <dbReference type="EnsemblPlants" id="EMT11924"/>
    </source>
</evidence>
<protein>
    <submittedName>
        <fullName evidence="1">Uncharacterized protein</fullName>
    </submittedName>
</protein>
<dbReference type="PANTHER" id="PTHR33530:SF8">
    <property type="entry name" value="OS04G0591500 PROTEIN"/>
    <property type="match status" value="1"/>
</dbReference>
<reference evidence="1" key="1">
    <citation type="submission" date="2015-06" db="UniProtKB">
        <authorList>
            <consortium name="EnsemblPlants"/>
        </authorList>
    </citation>
    <scope>IDENTIFICATION</scope>
</reference>
<name>M8BYL9_AEGTA</name>
<organism evidence="1">
    <name type="scientific">Aegilops tauschii</name>
    <name type="common">Tausch's goatgrass</name>
    <name type="synonym">Aegilops squarrosa</name>
    <dbReference type="NCBI Taxonomy" id="37682"/>
    <lineage>
        <taxon>Eukaryota</taxon>
        <taxon>Viridiplantae</taxon>
        <taxon>Streptophyta</taxon>
        <taxon>Embryophyta</taxon>
        <taxon>Tracheophyta</taxon>
        <taxon>Spermatophyta</taxon>
        <taxon>Magnoliopsida</taxon>
        <taxon>Liliopsida</taxon>
        <taxon>Poales</taxon>
        <taxon>Poaceae</taxon>
        <taxon>BOP clade</taxon>
        <taxon>Pooideae</taxon>
        <taxon>Triticodae</taxon>
        <taxon>Triticeae</taxon>
        <taxon>Triticinae</taxon>
        <taxon>Aegilops</taxon>
    </lineage>
</organism>
<dbReference type="AlphaFoldDB" id="M8BYL9"/>
<dbReference type="InterPro" id="IPR022149">
    <property type="entry name" value="DUF3681"/>
</dbReference>
<proteinExistence type="predicted"/>
<sequence>MGWPSQACPVRRDIHLMQTQSIDLGHELHIHIDNVPANQSFVPGAGVAEAAAALYLALFRKPAGLFVRSNSLVNSYYGVLVAIVLFGLAGAWTGLWVSHDPLRRRAVGMTVLWASVLPLLLLAGVGGHAILK</sequence>